<sequence length="118" mass="13269">MAKIDLVNEIAKALSEYTDEVTKGIEQERKDKGKKAVQLLRDKSPKGDTGDYAKGWTEKTIDNKEVIYNKNKPKITHLLEFGHAKRNGGRVAAIPHIRPVEEQISNEFLDGVKKVIKG</sequence>
<evidence type="ECO:0000313" key="1">
    <source>
        <dbReference type="EMBL" id="NMF06258.1"/>
    </source>
</evidence>
<dbReference type="AlphaFoldDB" id="A0A7X9XQD6"/>
<proteinExistence type="predicted"/>
<dbReference type="Pfam" id="PF04883">
    <property type="entry name" value="HK97-gp10_like"/>
    <property type="match status" value="1"/>
</dbReference>
<name>A0A7X9XQD6_CLOBE</name>
<comment type="caution">
    <text evidence="1">The sequence shown here is derived from an EMBL/GenBank/DDBJ whole genome shotgun (WGS) entry which is preliminary data.</text>
</comment>
<dbReference type="InterPro" id="IPR010064">
    <property type="entry name" value="HK97-gp10_tail"/>
</dbReference>
<organism evidence="1 2">
    <name type="scientific">Clostridium beijerinckii</name>
    <name type="common">Clostridium MP</name>
    <dbReference type="NCBI Taxonomy" id="1520"/>
    <lineage>
        <taxon>Bacteria</taxon>
        <taxon>Bacillati</taxon>
        <taxon>Bacillota</taxon>
        <taxon>Clostridia</taxon>
        <taxon>Eubacteriales</taxon>
        <taxon>Clostridiaceae</taxon>
        <taxon>Clostridium</taxon>
    </lineage>
</organism>
<evidence type="ECO:0000313" key="2">
    <source>
        <dbReference type="Proteomes" id="UP000587880"/>
    </source>
</evidence>
<accession>A0A7X9XQD6</accession>
<dbReference type="RefSeq" id="WP_168982473.1">
    <property type="nucleotide sequence ID" value="NZ_JABAGD010000031.1"/>
</dbReference>
<dbReference type="EMBL" id="JABAGD010000031">
    <property type="protein sequence ID" value="NMF06258.1"/>
    <property type="molecule type" value="Genomic_DNA"/>
</dbReference>
<gene>
    <name evidence="1" type="ORF">HF849_16185</name>
</gene>
<dbReference type="Proteomes" id="UP000587880">
    <property type="component" value="Unassembled WGS sequence"/>
</dbReference>
<reference evidence="1 2" key="1">
    <citation type="submission" date="2020-04" db="EMBL/GenBank/DDBJ databases">
        <authorList>
            <person name="Hitch T.C.A."/>
            <person name="Wylensek D."/>
            <person name="Clavel T."/>
        </authorList>
    </citation>
    <scope>NUCLEOTIDE SEQUENCE [LARGE SCALE GENOMIC DNA]</scope>
    <source>
        <strain evidence="1 2">WB01_NA02</strain>
    </source>
</reference>
<protein>
    <submittedName>
        <fullName evidence="1">HK97 gp10 family phage protein</fullName>
    </submittedName>
</protein>